<protein>
    <submittedName>
        <fullName evidence="2">Uncharacterized protein</fullName>
    </submittedName>
</protein>
<comment type="caution">
    <text evidence="2">The sequence shown here is derived from an EMBL/GenBank/DDBJ whole genome shotgun (WGS) entry which is preliminary data.</text>
</comment>
<dbReference type="EMBL" id="BRXU01000015">
    <property type="protein sequence ID" value="GLC56354.1"/>
    <property type="molecule type" value="Genomic_DNA"/>
</dbReference>
<accession>A0A9W6F4W0</accession>
<organism evidence="2 3">
    <name type="scientific">Pleodorina starrii</name>
    <dbReference type="NCBI Taxonomy" id="330485"/>
    <lineage>
        <taxon>Eukaryota</taxon>
        <taxon>Viridiplantae</taxon>
        <taxon>Chlorophyta</taxon>
        <taxon>core chlorophytes</taxon>
        <taxon>Chlorophyceae</taxon>
        <taxon>CS clade</taxon>
        <taxon>Chlamydomonadales</taxon>
        <taxon>Volvocaceae</taxon>
        <taxon>Pleodorina</taxon>
    </lineage>
</organism>
<proteinExistence type="predicted"/>
<feature type="region of interest" description="Disordered" evidence="1">
    <location>
        <begin position="26"/>
        <end position="61"/>
    </location>
</feature>
<feature type="compositionally biased region" description="Polar residues" evidence="1">
    <location>
        <begin position="48"/>
        <end position="61"/>
    </location>
</feature>
<evidence type="ECO:0000313" key="3">
    <source>
        <dbReference type="Proteomes" id="UP001165080"/>
    </source>
</evidence>
<reference evidence="2 3" key="1">
    <citation type="journal article" date="2023" name="Commun. Biol.">
        <title>Reorganization of the ancestral sex-determining regions during the evolution of trioecy in Pleodorina starrii.</title>
        <authorList>
            <person name="Takahashi K."/>
            <person name="Suzuki S."/>
            <person name="Kawai-Toyooka H."/>
            <person name="Yamamoto K."/>
            <person name="Hamaji T."/>
            <person name="Ootsuki R."/>
            <person name="Yamaguchi H."/>
            <person name="Kawachi M."/>
            <person name="Higashiyama T."/>
            <person name="Nozaki H."/>
        </authorList>
    </citation>
    <scope>NUCLEOTIDE SEQUENCE [LARGE SCALE GENOMIC DNA]</scope>
    <source>
        <strain evidence="2 3">NIES-4479</strain>
    </source>
</reference>
<sequence length="311" mass="31918">MEISPPNSVGSLDDWLAKAPLAASEARQASPFAAVSHGARRLKPAQSMPASRSPDTTIQETDQPLPSLAALLRDVPCCTSPCPQERPARFDEERTMHHGRLRSAACMKSDAQPITRAACHGLGGPSNFLGSAASLPARATQAAVSLESLCTALSSPAAHVTLATAYTRCLYSNEPKIQLPADSAAAAVAVAAAFSRSMTTLPSLPETSSSSSSSLSGASSNGCLFPYIGCWNYDKLAVGTSIDSSGPRSLLPPIGVSNGHRESDTTAAASGGGCGYPGAGSAESGRRGLSEGTVRGGSPRNSWRYCSAPQL</sequence>
<keyword evidence="3" id="KW-1185">Reference proteome</keyword>
<evidence type="ECO:0000256" key="1">
    <source>
        <dbReference type="SAM" id="MobiDB-lite"/>
    </source>
</evidence>
<name>A0A9W6F4W0_9CHLO</name>
<dbReference type="Proteomes" id="UP001165080">
    <property type="component" value="Unassembled WGS sequence"/>
</dbReference>
<gene>
    <name evidence="2" type="primary">PLEST008817</name>
    <name evidence="2" type="ORF">PLESTB_001095700</name>
</gene>
<feature type="region of interest" description="Disordered" evidence="1">
    <location>
        <begin position="252"/>
        <end position="311"/>
    </location>
</feature>
<evidence type="ECO:0000313" key="2">
    <source>
        <dbReference type="EMBL" id="GLC56354.1"/>
    </source>
</evidence>
<dbReference type="AlphaFoldDB" id="A0A9W6F4W0"/>